<proteinExistence type="predicted"/>
<dbReference type="PATRIC" id="fig|587753.10.peg.1346"/>
<dbReference type="Proteomes" id="UP000032748">
    <property type="component" value="Chromosome"/>
</dbReference>
<organism evidence="1 2">
    <name type="scientific">Pseudomonas chlororaphis</name>
    <dbReference type="NCBI Taxonomy" id="587753"/>
    <lineage>
        <taxon>Bacteria</taxon>
        <taxon>Pseudomonadati</taxon>
        <taxon>Pseudomonadota</taxon>
        <taxon>Gammaproteobacteria</taxon>
        <taxon>Pseudomonadales</taxon>
        <taxon>Pseudomonadaceae</taxon>
        <taxon>Pseudomonas</taxon>
    </lineage>
</organism>
<evidence type="ECO:0000313" key="2">
    <source>
        <dbReference type="Proteomes" id="UP000032748"/>
    </source>
</evidence>
<evidence type="ECO:0000313" key="1">
    <source>
        <dbReference type="EMBL" id="AKA22807.1"/>
    </source>
</evidence>
<reference evidence="1 2" key="1">
    <citation type="journal article" date="2015" name="Mol. Plant Microbe Interact.">
        <title>Comparative Genomic Analysis of Pseudomonas chlororaphis PCL1606 Reveals New Insight into Antifungal Compounds Involved in Biocontrol.</title>
        <authorList>
            <person name="Calderon C.E."/>
            <person name="Ramos C."/>
            <person name="de Vicente A."/>
            <person name="Cazorla F.M."/>
        </authorList>
    </citation>
    <scope>NUCLEOTIDE SEQUENCE [LARGE SCALE GENOMIC DNA]</scope>
    <source>
        <strain evidence="1 2">PCL1606</strain>
    </source>
</reference>
<dbReference type="EMBL" id="CP011110">
    <property type="protein sequence ID" value="AKA22807.1"/>
    <property type="molecule type" value="Genomic_DNA"/>
</dbReference>
<gene>
    <name evidence="1" type="ORF">PCL1606_13520</name>
</gene>
<name>A0A0D5XVP4_9PSED</name>
<dbReference type="AlphaFoldDB" id="A0A0D5XVP4"/>
<accession>A0A0D5XVP4</accession>
<dbReference type="KEGG" id="pcz:PCL1606_13520"/>
<protein>
    <submittedName>
        <fullName evidence="1">Uncharacterized protein</fullName>
    </submittedName>
</protein>
<sequence>MKNIHGKPGIVARPELFSICLQAQPACRATTASHNNKIVGQLRRMSRKKRNL</sequence>